<evidence type="ECO:0000256" key="1">
    <source>
        <dbReference type="SAM" id="Coils"/>
    </source>
</evidence>
<dbReference type="EMBL" id="LXWW01000002">
    <property type="protein sequence ID" value="OAO18215.1"/>
    <property type="molecule type" value="Genomic_DNA"/>
</dbReference>
<gene>
    <name evidence="4" type="ORF">AV274_0058</name>
</gene>
<feature type="region of interest" description="Disordered" evidence="2">
    <location>
        <begin position="136"/>
        <end position="173"/>
    </location>
</feature>
<feature type="coiled-coil region" evidence="1">
    <location>
        <begin position="320"/>
        <end position="358"/>
    </location>
</feature>
<keyword evidence="5" id="KW-1185">Reference proteome</keyword>
<dbReference type="SMART" id="SM00338">
    <property type="entry name" value="BRLZ"/>
    <property type="match status" value="1"/>
</dbReference>
<dbReference type="PANTHER" id="PTHR23351:SF59">
    <property type="entry name" value="CYCLIC AMP-DEPENDENT TRANSCRIPTION FACTOR ATF-3-LIKE"/>
    <property type="match status" value="1"/>
</dbReference>
<dbReference type="GO" id="GO:0000978">
    <property type="term" value="F:RNA polymerase II cis-regulatory region sequence-specific DNA binding"/>
    <property type="evidence" value="ECO:0007669"/>
    <property type="project" value="TreeGrafter"/>
</dbReference>
<accession>A0A196SMB9</accession>
<reference evidence="4 5" key="1">
    <citation type="submission" date="2016-05" db="EMBL/GenBank/DDBJ databases">
        <title>Nuclear genome of Blastocystis sp. subtype 1 NandII.</title>
        <authorList>
            <person name="Gentekaki E."/>
            <person name="Curtis B."/>
            <person name="Stairs C."/>
            <person name="Eme L."/>
            <person name="Herman E."/>
            <person name="Klimes V."/>
            <person name="Arias M.C."/>
            <person name="Elias M."/>
            <person name="Hilliou F."/>
            <person name="Klute M."/>
            <person name="Malik S.-B."/>
            <person name="Pightling A."/>
            <person name="Rachubinski R."/>
            <person name="Salas D."/>
            <person name="Schlacht A."/>
            <person name="Suga H."/>
            <person name="Archibald J."/>
            <person name="Ball S.G."/>
            <person name="Clark G."/>
            <person name="Dacks J."/>
            <person name="Van Der Giezen M."/>
            <person name="Tsaousis A."/>
            <person name="Roger A."/>
        </authorList>
    </citation>
    <scope>NUCLEOTIDE SEQUENCE [LARGE SCALE GENOMIC DNA]</scope>
    <source>
        <strain evidence="5">ATCC 50177 / NandII</strain>
    </source>
</reference>
<dbReference type="GO" id="GO:0000981">
    <property type="term" value="F:DNA-binding transcription factor activity, RNA polymerase II-specific"/>
    <property type="evidence" value="ECO:0007669"/>
    <property type="project" value="TreeGrafter"/>
</dbReference>
<dbReference type="InterPro" id="IPR046347">
    <property type="entry name" value="bZIP_sf"/>
</dbReference>
<dbReference type="Proteomes" id="UP000078348">
    <property type="component" value="Unassembled WGS sequence"/>
</dbReference>
<dbReference type="InterPro" id="IPR000837">
    <property type="entry name" value="AP-1"/>
</dbReference>
<dbReference type="Pfam" id="PF07716">
    <property type="entry name" value="bZIP_2"/>
    <property type="match status" value="1"/>
</dbReference>
<dbReference type="GO" id="GO:0005634">
    <property type="term" value="C:nucleus"/>
    <property type="evidence" value="ECO:0007669"/>
    <property type="project" value="TreeGrafter"/>
</dbReference>
<feature type="domain" description="BZIP" evidence="3">
    <location>
        <begin position="148"/>
        <end position="200"/>
    </location>
</feature>
<evidence type="ECO:0000313" key="5">
    <source>
        <dbReference type="Proteomes" id="UP000078348"/>
    </source>
</evidence>
<dbReference type="PANTHER" id="PTHR23351">
    <property type="entry name" value="FOS TRANSCRIPTION FACTOR-RELATED"/>
    <property type="match status" value="1"/>
</dbReference>
<dbReference type="PROSITE" id="PS50217">
    <property type="entry name" value="BZIP"/>
    <property type="match status" value="1"/>
</dbReference>
<evidence type="ECO:0000256" key="2">
    <source>
        <dbReference type="SAM" id="MobiDB-lite"/>
    </source>
</evidence>
<evidence type="ECO:0000259" key="3">
    <source>
        <dbReference type="PROSITE" id="PS50217"/>
    </source>
</evidence>
<organism evidence="4 5">
    <name type="scientific">Blastocystis sp. subtype 1 (strain ATCC 50177 / NandII)</name>
    <dbReference type="NCBI Taxonomy" id="478820"/>
    <lineage>
        <taxon>Eukaryota</taxon>
        <taxon>Sar</taxon>
        <taxon>Stramenopiles</taxon>
        <taxon>Bigyra</taxon>
        <taxon>Opalozoa</taxon>
        <taxon>Opalinata</taxon>
        <taxon>Blastocystidae</taxon>
        <taxon>Blastocystis</taxon>
    </lineage>
</organism>
<dbReference type="SUPFAM" id="SSF57959">
    <property type="entry name" value="Leucine zipper domain"/>
    <property type="match status" value="1"/>
</dbReference>
<sequence length="407" mass="46458">MDTSQLDSMLSFVSGRDEKKQVPLFDKEVGSWLMMATELVPGNEDELRMQSSPMHGYMGSPLFPPSAPSPLSLLPKSSPMLPFTDDSFPATQTQATRGITVKEEPSFFKDPLPDDLLPLSAPALQVKREAEDLHCTISAGDSQETKESERKKRRLERNRETAKNCRRRKKERKEAIENEIQSLRSANQQLRLQVEKMSERAKSEEGPNSHGAFLSRLREYVQRRDEERIHGEIAAYYKEWSEVGQQRKTAAHYHLEQLKMLLLPTQMTKMCLWSMGQDDEFYDERLNELKYGGGIWNLLSAVLQLSEEQKRKIVGSRGGLKRQQENIATVLNIVNRVQEKVEKNMESMQKQMQGILAALSPFQQAQFLLWMENDEGFVASLRRVLQMRPDRSGDNAVCSESSSASSV</sequence>
<dbReference type="Gene3D" id="1.20.5.170">
    <property type="match status" value="1"/>
</dbReference>
<proteinExistence type="predicted"/>
<dbReference type="STRING" id="478820.A0A196SMB9"/>
<evidence type="ECO:0000313" key="4">
    <source>
        <dbReference type="EMBL" id="OAO18215.1"/>
    </source>
</evidence>
<name>A0A196SMB9_BLAHN</name>
<dbReference type="AlphaFoldDB" id="A0A196SMB9"/>
<dbReference type="InterPro" id="IPR004827">
    <property type="entry name" value="bZIP"/>
</dbReference>
<dbReference type="OrthoDB" id="204285at2759"/>
<comment type="caution">
    <text evidence="4">The sequence shown here is derived from an EMBL/GenBank/DDBJ whole genome shotgun (WGS) entry which is preliminary data.</text>
</comment>
<keyword evidence="1" id="KW-0175">Coiled coil</keyword>
<protein>
    <recommendedName>
        <fullName evidence="3">BZIP domain-containing protein</fullName>
    </recommendedName>
</protein>